<comment type="similarity">
    <text evidence="13">Belongs to the protein kinase superfamily. Ser/Thr protein kinase family. Aurora subfamily.</text>
</comment>
<reference evidence="15" key="1">
    <citation type="submission" date="2019-07" db="EMBL/GenBank/DDBJ databases">
        <title>Annotation for the trematode Paragonimus miyazaki's.</title>
        <authorList>
            <person name="Choi Y.-J."/>
        </authorList>
    </citation>
    <scope>NUCLEOTIDE SEQUENCE</scope>
    <source>
        <strain evidence="15">Japan</strain>
    </source>
</reference>
<evidence type="ECO:0000256" key="7">
    <source>
        <dbReference type="ARBA" id="ARBA00048679"/>
    </source>
</evidence>
<keyword evidence="16" id="KW-1185">Reference proteome</keyword>
<dbReference type="OrthoDB" id="377346at2759"/>
<evidence type="ECO:0000256" key="3">
    <source>
        <dbReference type="ARBA" id="ARBA00022741"/>
    </source>
</evidence>
<evidence type="ECO:0000256" key="4">
    <source>
        <dbReference type="ARBA" id="ARBA00022777"/>
    </source>
</evidence>
<proteinExistence type="inferred from homology"/>
<comment type="catalytic activity">
    <reaction evidence="7 13">
        <text>L-seryl-[protein] + ATP = O-phospho-L-seryl-[protein] + ADP + H(+)</text>
        <dbReference type="Rhea" id="RHEA:17989"/>
        <dbReference type="Rhea" id="RHEA-COMP:9863"/>
        <dbReference type="Rhea" id="RHEA-COMP:11604"/>
        <dbReference type="ChEBI" id="CHEBI:15378"/>
        <dbReference type="ChEBI" id="CHEBI:29999"/>
        <dbReference type="ChEBI" id="CHEBI:30616"/>
        <dbReference type="ChEBI" id="CHEBI:83421"/>
        <dbReference type="ChEBI" id="CHEBI:456216"/>
        <dbReference type="EC" id="2.7.11.1"/>
    </reaction>
</comment>
<comment type="caution">
    <text evidence="15">The sequence shown here is derived from an EMBL/GenBank/DDBJ whole genome shotgun (WGS) entry which is preliminary data.</text>
</comment>
<feature type="cross-link" description="Glycyl lysine isopeptide (Lys-Gly) (interchain with G-Cter in SUMO2)" evidence="10">
    <location>
        <position position="156"/>
    </location>
</feature>
<keyword evidence="1 12" id="KW-0723">Serine/threonine-protein kinase</keyword>
<dbReference type="Gene3D" id="1.10.510.10">
    <property type="entry name" value="Transferase(Phosphotransferase) domain 1"/>
    <property type="match status" value="1"/>
</dbReference>
<accession>A0A8S9YI07</accession>
<dbReference type="CDD" id="cd14007">
    <property type="entry name" value="STKc_Aurora"/>
    <property type="match status" value="1"/>
</dbReference>
<evidence type="ECO:0000256" key="1">
    <source>
        <dbReference type="ARBA" id="ARBA00022527"/>
    </source>
</evidence>
<dbReference type="Pfam" id="PF00069">
    <property type="entry name" value="Pkinase"/>
    <property type="match status" value="1"/>
</dbReference>
<dbReference type="FunFam" id="1.10.510.10:FF:000235">
    <property type="entry name" value="Serine/threonine-protein kinase ark1"/>
    <property type="match status" value="1"/>
</dbReference>
<protein>
    <recommendedName>
        <fullName evidence="13">Aurora kinase</fullName>
        <ecNumber evidence="13">2.7.11.1</ecNumber>
    </recommendedName>
</protein>
<comment type="catalytic activity">
    <reaction evidence="6 13">
        <text>L-threonyl-[protein] + ATP = O-phospho-L-threonyl-[protein] + ADP + H(+)</text>
        <dbReference type="Rhea" id="RHEA:46608"/>
        <dbReference type="Rhea" id="RHEA-COMP:11060"/>
        <dbReference type="Rhea" id="RHEA-COMP:11605"/>
        <dbReference type="ChEBI" id="CHEBI:15378"/>
        <dbReference type="ChEBI" id="CHEBI:30013"/>
        <dbReference type="ChEBI" id="CHEBI:30616"/>
        <dbReference type="ChEBI" id="CHEBI:61977"/>
        <dbReference type="ChEBI" id="CHEBI:456216"/>
        <dbReference type="EC" id="2.7.11.1"/>
    </reaction>
</comment>
<dbReference type="AlphaFoldDB" id="A0A8S9YI07"/>
<dbReference type="SUPFAM" id="SSF56112">
    <property type="entry name" value="Protein kinase-like (PK-like)"/>
    <property type="match status" value="1"/>
</dbReference>
<dbReference type="PROSITE" id="PS00108">
    <property type="entry name" value="PROTEIN_KINASE_ST"/>
    <property type="match status" value="1"/>
</dbReference>
<dbReference type="PROSITE" id="PS00107">
    <property type="entry name" value="PROTEIN_KINASE_ATP"/>
    <property type="match status" value="1"/>
</dbReference>
<feature type="binding site" evidence="9">
    <location>
        <position position="41"/>
    </location>
    <ligand>
        <name>ATP</name>
        <dbReference type="ChEBI" id="CHEBI:30616"/>
    </ligand>
</feature>
<evidence type="ECO:0000259" key="14">
    <source>
        <dbReference type="PROSITE" id="PS50011"/>
    </source>
</evidence>
<dbReference type="InterPro" id="IPR030616">
    <property type="entry name" value="Aur-like"/>
</dbReference>
<dbReference type="Gene3D" id="3.30.200.20">
    <property type="entry name" value="Phosphorylase Kinase, domain 1"/>
    <property type="match status" value="1"/>
</dbReference>
<evidence type="ECO:0000256" key="10">
    <source>
        <dbReference type="PIRSR" id="PIRSR630616-3"/>
    </source>
</evidence>
<evidence type="ECO:0000256" key="12">
    <source>
        <dbReference type="RuleBase" id="RU000304"/>
    </source>
</evidence>
<keyword evidence="3 9" id="KW-0547">Nucleotide-binding</keyword>
<feature type="binding site" evidence="9">
    <location>
        <position position="172"/>
    </location>
    <ligand>
        <name>ATP</name>
        <dbReference type="ChEBI" id="CHEBI:30616"/>
    </ligand>
</feature>
<name>A0A8S9YI07_9TREM</name>
<dbReference type="PROSITE" id="PS50011">
    <property type="entry name" value="PROTEIN_KINASE_DOM"/>
    <property type="match status" value="1"/>
</dbReference>
<evidence type="ECO:0000256" key="9">
    <source>
        <dbReference type="PIRSR" id="PIRSR630616-2"/>
    </source>
</evidence>
<dbReference type="Gene3D" id="1.10.390.30">
    <property type="entry name" value="Peptidase M60, enhancin-like domain 3"/>
    <property type="match status" value="1"/>
</dbReference>
<evidence type="ECO:0000313" key="15">
    <source>
        <dbReference type="EMBL" id="KAF7232264.1"/>
    </source>
</evidence>
<dbReference type="PANTHER" id="PTHR24350">
    <property type="entry name" value="SERINE/THREONINE-PROTEIN KINASE IAL-RELATED"/>
    <property type="match status" value="1"/>
</dbReference>
<dbReference type="Proteomes" id="UP000822476">
    <property type="component" value="Unassembled WGS sequence"/>
</dbReference>
<dbReference type="GO" id="GO:0005524">
    <property type="term" value="F:ATP binding"/>
    <property type="evidence" value="ECO:0007669"/>
    <property type="project" value="UniProtKB-UniRule"/>
</dbReference>
<evidence type="ECO:0000313" key="16">
    <source>
        <dbReference type="Proteomes" id="UP000822476"/>
    </source>
</evidence>
<dbReference type="SMART" id="SM00220">
    <property type="entry name" value="S_TKc"/>
    <property type="match status" value="1"/>
</dbReference>
<keyword evidence="2 13" id="KW-0808">Transferase</keyword>
<sequence length="449" mass="51695">MVSVSIAGPVDNILNKTRTAEPKRTCTISDFNIGRQLGRGKFGTVFLAKTRNFDFLCAIKVIFKKQIVKNKLEHQLRRELEIMCHLRHPNILQLYTYFHDKKRIYLVLELAYYGQMYSELKRLGRFSETMAATYIYQLCDALIYCHSLKVIHRDIKPENLLIGIDHELKLSDFGWAVHAPSLRRRTMCGTLDYLSPEIVNGAVHDERVDHWTVGILCYEMLCGHPPFEREDSKETYACIRAVKYTFPAVISALARDLISKVTFINGGEVTCNIFIPLVHSFLLNIYAYEFGVTPGLGDEDMKQLVKDWNGNRYIGVQLAYYNILGHYFSHGLVGNALTTMLADGVQLANEKEKVNYWVKLISLEAGYDLVPFHRLWHFPIDQNTANATKHLLCFFPDDQLTKQVPTQVNRILRQYGKSCSRRRPKVVQFKGDLMHGVNSVDKQFIFLRG</sequence>
<evidence type="ECO:0000256" key="8">
    <source>
        <dbReference type="PIRSR" id="PIRSR630616-1"/>
    </source>
</evidence>
<evidence type="ECO:0000256" key="6">
    <source>
        <dbReference type="ARBA" id="ARBA00047899"/>
    </source>
</evidence>
<evidence type="ECO:0000256" key="13">
    <source>
        <dbReference type="RuleBase" id="RU367134"/>
    </source>
</evidence>
<dbReference type="InterPro" id="IPR008271">
    <property type="entry name" value="Ser/Thr_kinase_AS"/>
</dbReference>
<keyword evidence="5 9" id="KW-0067">ATP-binding</keyword>
<organism evidence="15 16">
    <name type="scientific">Paragonimus skrjabini miyazakii</name>
    <dbReference type="NCBI Taxonomy" id="59628"/>
    <lineage>
        <taxon>Eukaryota</taxon>
        <taxon>Metazoa</taxon>
        <taxon>Spiralia</taxon>
        <taxon>Lophotrochozoa</taxon>
        <taxon>Platyhelminthes</taxon>
        <taxon>Trematoda</taxon>
        <taxon>Digenea</taxon>
        <taxon>Plagiorchiida</taxon>
        <taxon>Troglotremata</taxon>
        <taxon>Troglotrematidae</taxon>
        <taxon>Paragonimus</taxon>
    </lineage>
</organism>
<gene>
    <name evidence="15" type="ORF">EG68_07528</name>
</gene>
<dbReference type="InterPro" id="IPR042279">
    <property type="entry name" value="Pep_M60_3"/>
</dbReference>
<dbReference type="InterPro" id="IPR017441">
    <property type="entry name" value="Protein_kinase_ATP_BS"/>
</dbReference>
<feature type="binding site" evidence="9">
    <location>
        <position position="60"/>
    </location>
    <ligand>
        <name>ATP</name>
        <dbReference type="ChEBI" id="CHEBI:30616"/>
    </ligand>
</feature>
<feature type="domain" description="Protein kinase" evidence="14">
    <location>
        <begin position="31"/>
        <end position="282"/>
    </location>
</feature>
<evidence type="ECO:0000256" key="5">
    <source>
        <dbReference type="ARBA" id="ARBA00022840"/>
    </source>
</evidence>
<dbReference type="EMBL" id="JTDE01021945">
    <property type="protein sequence ID" value="KAF7232264.1"/>
    <property type="molecule type" value="Genomic_DNA"/>
</dbReference>
<evidence type="ECO:0000256" key="11">
    <source>
        <dbReference type="PROSITE-ProRule" id="PRU10141"/>
    </source>
</evidence>
<feature type="binding site" evidence="9">
    <location>
        <begin position="158"/>
        <end position="159"/>
    </location>
    <ligand>
        <name>ATP</name>
        <dbReference type="ChEBI" id="CHEBI:30616"/>
    </ligand>
</feature>
<evidence type="ECO:0000256" key="2">
    <source>
        <dbReference type="ARBA" id="ARBA00022679"/>
    </source>
</evidence>
<dbReference type="GO" id="GO:0004674">
    <property type="term" value="F:protein serine/threonine kinase activity"/>
    <property type="evidence" value="ECO:0007669"/>
    <property type="project" value="UniProtKB-KW"/>
</dbReference>
<feature type="binding site" evidence="9">
    <location>
        <begin position="109"/>
        <end position="111"/>
    </location>
    <ligand>
        <name>ATP</name>
        <dbReference type="ChEBI" id="CHEBI:30616"/>
    </ligand>
</feature>
<feature type="active site" description="Proton acceptor" evidence="8">
    <location>
        <position position="154"/>
    </location>
</feature>
<dbReference type="EC" id="2.7.11.1" evidence="13"/>
<feature type="binding site" evidence="11">
    <location>
        <position position="64"/>
    </location>
    <ligand>
        <name>ATP</name>
        <dbReference type="ChEBI" id="CHEBI:30616"/>
    </ligand>
</feature>
<keyword evidence="4 13" id="KW-0418">Kinase</keyword>
<dbReference type="FunFam" id="3.30.200.20:FF:000042">
    <property type="entry name" value="Aurora kinase A"/>
    <property type="match status" value="1"/>
</dbReference>
<dbReference type="InterPro" id="IPR000719">
    <property type="entry name" value="Prot_kinase_dom"/>
</dbReference>
<dbReference type="InterPro" id="IPR011009">
    <property type="entry name" value="Kinase-like_dom_sf"/>
</dbReference>